<dbReference type="EMBL" id="CP012643">
    <property type="protein sequence ID" value="ALJ00769.1"/>
    <property type="molecule type" value="Genomic_DNA"/>
</dbReference>
<sequence length="118" mass="13729">MTFDFYLGGYGRDEFRLKLVCSMLHCSEYQGLPSDNCKLISLYGSKDWEQLTDFLRNSRWEKRYDNIFVCDGTQWELKCKGKGIRINSYGSNSFPEQFEEFLATLNRVVVGAGIKIIK</sequence>
<dbReference type="KEGG" id="rti:DC20_19495"/>
<dbReference type="AlphaFoldDB" id="A0A0N7HX13"/>
<evidence type="ECO:0000313" key="1">
    <source>
        <dbReference type="EMBL" id="ALJ00769.1"/>
    </source>
</evidence>
<gene>
    <name evidence="1" type="ORF">DC20_19495</name>
</gene>
<dbReference type="PATRIC" id="fig|512763.3.peg.4273"/>
<accession>A0A0N7HX13</accession>
<dbReference type="Proteomes" id="UP000061382">
    <property type="component" value="Chromosome"/>
</dbReference>
<reference evidence="1 2" key="1">
    <citation type="submission" date="2015-08" db="EMBL/GenBank/DDBJ databases">
        <title>Complete genome sequence of Rufibacter tibetensis strain 1351t, a radiation-resistant bacterium from tibet plateau.</title>
        <authorList>
            <person name="Dai J."/>
        </authorList>
    </citation>
    <scope>NUCLEOTIDE SEQUENCE [LARGE SCALE GENOMIC DNA]</scope>
    <source>
        <strain evidence="1 2">1351</strain>
    </source>
</reference>
<name>A0A0N7HX13_9BACT</name>
<keyword evidence="2" id="KW-1185">Reference proteome</keyword>
<protein>
    <submittedName>
        <fullName evidence="1">Uncharacterized protein</fullName>
    </submittedName>
</protein>
<organism evidence="1 2">
    <name type="scientific">Rufibacter tibetensis</name>
    <dbReference type="NCBI Taxonomy" id="512763"/>
    <lineage>
        <taxon>Bacteria</taxon>
        <taxon>Pseudomonadati</taxon>
        <taxon>Bacteroidota</taxon>
        <taxon>Cytophagia</taxon>
        <taxon>Cytophagales</taxon>
        <taxon>Hymenobacteraceae</taxon>
        <taxon>Rufibacter</taxon>
    </lineage>
</organism>
<evidence type="ECO:0000313" key="2">
    <source>
        <dbReference type="Proteomes" id="UP000061382"/>
    </source>
</evidence>
<proteinExistence type="predicted"/>